<evidence type="ECO:0000313" key="2">
    <source>
        <dbReference type="EMBL" id="VUC22315.1"/>
    </source>
</evidence>
<feature type="domain" description="SRR1-like" evidence="1">
    <location>
        <begin position="166"/>
        <end position="299"/>
    </location>
</feature>
<sequence length="399" mass="44596">MEPSNPSLIPIVKGHQLARYVKDVYRAKAGIYTRDMLVKLEKDLSSAKPGQLIEIPCMNGGFKTEEVPARPDGPHAEYITKINMLNIHQMVERAETAFASGFLEDEGYRFTFTDEQKTIITCPITFSTVPKNAKQHDLLRLENAWNRGWLNWGGNSVHKALIQSLKTLGPKMPEISKVLCLELGPLGGFKGDLLFAERADDSQARYRSINQHMFAATLAKALSDRFGKRVALMASDPEYTENDKKILSSSGVKIIEGFGALSLTEIDSKTLVVSFNPTFPLKQIICDFAKPAAIIWGMSATKLNTMDQNREGRSSRTRKLGEYYDEYLIAKEPIRFGKINLCIRKPIIDNLANAIETNLVLSEPNGMAKPGCGNTHVDDMDEAVMVDYESEDEWVVLDE</sequence>
<dbReference type="PANTHER" id="PTHR42080:SF1">
    <property type="entry name" value="SRR1-LIKE DOMAIN-CONTAINING PROTEIN"/>
    <property type="match status" value="1"/>
</dbReference>
<accession>A0ABY6TUI1</accession>
<dbReference type="Proteomes" id="UP000766486">
    <property type="component" value="Unassembled WGS sequence"/>
</dbReference>
<comment type="caution">
    <text evidence="2">The sequence shown here is derived from an EMBL/GenBank/DDBJ whole genome shotgun (WGS) entry which is preliminary data.</text>
</comment>
<dbReference type="Pfam" id="PF07985">
    <property type="entry name" value="SRR1"/>
    <property type="match status" value="1"/>
</dbReference>
<dbReference type="EMBL" id="CABFNS010000545">
    <property type="protein sequence ID" value="VUC22315.1"/>
    <property type="molecule type" value="Genomic_DNA"/>
</dbReference>
<evidence type="ECO:0000259" key="1">
    <source>
        <dbReference type="Pfam" id="PF07985"/>
    </source>
</evidence>
<evidence type="ECO:0000313" key="3">
    <source>
        <dbReference type="Proteomes" id="UP000766486"/>
    </source>
</evidence>
<protein>
    <recommendedName>
        <fullName evidence="1">SRR1-like domain-containing protein</fullName>
    </recommendedName>
</protein>
<organism evidence="2 3">
    <name type="scientific">Bionectria ochroleuca</name>
    <name type="common">Gliocladium roseum</name>
    <dbReference type="NCBI Taxonomy" id="29856"/>
    <lineage>
        <taxon>Eukaryota</taxon>
        <taxon>Fungi</taxon>
        <taxon>Dikarya</taxon>
        <taxon>Ascomycota</taxon>
        <taxon>Pezizomycotina</taxon>
        <taxon>Sordariomycetes</taxon>
        <taxon>Hypocreomycetidae</taxon>
        <taxon>Hypocreales</taxon>
        <taxon>Bionectriaceae</taxon>
        <taxon>Clonostachys</taxon>
    </lineage>
</organism>
<gene>
    <name evidence="2" type="ORF">CLO192961_LOCUS81559</name>
</gene>
<dbReference type="InterPro" id="IPR012942">
    <property type="entry name" value="SRR1-like"/>
</dbReference>
<dbReference type="PANTHER" id="PTHR42080">
    <property type="entry name" value="SRR1 DOMAIN-CONTAINING PROTEIN"/>
    <property type="match status" value="1"/>
</dbReference>
<proteinExistence type="predicted"/>
<name>A0ABY6TUI1_BIOOC</name>
<reference evidence="2 3" key="1">
    <citation type="submission" date="2019-06" db="EMBL/GenBank/DDBJ databases">
        <authorList>
            <person name="Broberg M."/>
        </authorList>
    </citation>
    <scope>NUCLEOTIDE SEQUENCE [LARGE SCALE GENOMIC DNA]</scope>
</reference>
<keyword evidence="3" id="KW-1185">Reference proteome</keyword>